<reference evidence="2" key="1">
    <citation type="submission" date="2015-06" db="UniProtKB">
        <authorList>
            <consortium name="EnsemblPlants"/>
        </authorList>
    </citation>
    <scope>IDENTIFICATION</scope>
</reference>
<dbReference type="AlphaFoldDB" id="N1R3C8"/>
<sequence length="61" mass="6211">MSSPSRRSSSPASNIAGGRGSGSAGDERKRKRMLSNRGVGEASPFAPQLAAAGGMPDAFQF</sequence>
<evidence type="ECO:0000313" key="2">
    <source>
        <dbReference type="EnsemblPlants" id="EMT15725"/>
    </source>
</evidence>
<name>N1R3C8_AEGTA</name>
<accession>N1R3C8</accession>
<proteinExistence type="predicted"/>
<organism evidence="2">
    <name type="scientific">Aegilops tauschii</name>
    <name type="common">Tausch's goatgrass</name>
    <name type="synonym">Aegilops squarrosa</name>
    <dbReference type="NCBI Taxonomy" id="37682"/>
    <lineage>
        <taxon>Eukaryota</taxon>
        <taxon>Viridiplantae</taxon>
        <taxon>Streptophyta</taxon>
        <taxon>Embryophyta</taxon>
        <taxon>Tracheophyta</taxon>
        <taxon>Spermatophyta</taxon>
        <taxon>Magnoliopsida</taxon>
        <taxon>Liliopsida</taxon>
        <taxon>Poales</taxon>
        <taxon>Poaceae</taxon>
        <taxon>BOP clade</taxon>
        <taxon>Pooideae</taxon>
        <taxon>Triticodae</taxon>
        <taxon>Triticeae</taxon>
        <taxon>Triticinae</taxon>
        <taxon>Aegilops</taxon>
    </lineage>
</organism>
<feature type="compositionally biased region" description="Low complexity" evidence="1">
    <location>
        <begin position="1"/>
        <end position="13"/>
    </location>
</feature>
<feature type="region of interest" description="Disordered" evidence="1">
    <location>
        <begin position="1"/>
        <end position="61"/>
    </location>
</feature>
<dbReference type="EnsemblPlants" id="EMT15725">
    <property type="protein sequence ID" value="EMT15725"/>
    <property type="gene ID" value="F775_43990"/>
</dbReference>
<evidence type="ECO:0000256" key="1">
    <source>
        <dbReference type="SAM" id="MobiDB-lite"/>
    </source>
</evidence>
<protein>
    <submittedName>
        <fullName evidence="2">Uncharacterized protein</fullName>
    </submittedName>
</protein>